<dbReference type="SUPFAM" id="SSF52540">
    <property type="entry name" value="P-loop containing nucleoside triphosphate hydrolases"/>
    <property type="match status" value="1"/>
</dbReference>
<feature type="domain" description="AAA+ ATPase" evidence="6">
    <location>
        <begin position="110"/>
        <end position="262"/>
    </location>
</feature>
<evidence type="ECO:0000259" key="6">
    <source>
        <dbReference type="SMART" id="SM00382"/>
    </source>
</evidence>
<evidence type="ECO:0000313" key="7">
    <source>
        <dbReference type="EMBL" id="KAF2090825.1"/>
    </source>
</evidence>
<name>A0A9P4I132_9PEZI</name>
<organism evidence="7 8">
    <name type="scientific">Saccharata proteae CBS 121410</name>
    <dbReference type="NCBI Taxonomy" id="1314787"/>
    <lineage>
        <taxon>Eukaryota</taxon>
        <taxon>Fungi</taxon>
        <taxon>Dikarya</taxon>
        <taxon>Ascomycota</taxon>
        <taxon>Pezizomycotina</taxon>
        <taxon>Dothideomycetes</taxon>
        <taxon>Dothideomycetes incertae sedis</taxon>
        <taxon>Botryosphaeriales</taxon>
        <taxon>Saccharataceae</taxon>
        <taxon>Saccharata</taxon>
    </lineage>
</organism>
<dbReference type="GO" id="GO:0005634">
    <property type="term" value="C:nucleus"/>
    <property type="evidence" value="ECO:0007669"/>
    <property type="project" value="TreeGrafter"/>
</dbReference>
<keyword evidence="3 5" id="KW-0067">ATP-binding</keyword>
<dbReference type="Proteomes" id="UP000799776">
    <property type="component" value="Unassembled WGS sequence"/>
</dbReference>
<protein>
    <submittedName>
        <fullName evidence="7">AAA-domain-containing protein</fullName>
    </submittedName>
</protein>
<dbReference type="InterPro" id="IPR058249">
    <property type="entry name" value="Pch2_C"/>
</dbReference>
<evidence type="ECO:0000256" key="3">
    <source>
        <dbReference type="ARBA" id="ARBA00022840"/>
    </source>
</evidence>
<feature type="non-terminal residue" evidence="7">
    <location>
        <position position="1"/>
    </location>
</feature>
<dbReference type="InterPro" id="IPR003959">
    <property type="entry name" value="ATPase_AAA_core"/>
</dbReference>
<gene>
    <name evidence="7" type="ORF">K490DRAFT_10217</name>
</gene>
<feature type="non-terminal residue" evidence="7">
    <location>
        <position position="383"/>
    </location>
</feature>
<dbReference type="AlphaFoldDB" id="A0A9P4I132"/>
<dbReference type="Pfam" id="PF23242">
    <property type="entry name" value="AAA_lid_TRIP13_C"/>
    <property type="match status" value="1"/>
</dbReference>
<evidence type="ECO:0000256" key="1">
    <source>
        <dbReference type="ARBA" id="ARBA00007271"/>
    </source>
</evidence>
<dbReference type="GO" id="GO:0007131">
    <property type="term" value="P:reciprocal meiotic recombination"/>
    <property type="evidence" value="ECO:0007669"/>
    <property type="project" value="TreeGrafter"/>
</dbReference>
<dbReference type="GO" id="GO:0005694">
    <property type="term" value="C:chromosome"/>
    <property type="evidence" value="ECO:0007669"/>
    <property type="project" value="TreeGrafter"/>
</dbReference>
<evidence type="ECO:0000256" key="2">
    <source>
        <dbReference type="ARBA" id="ARBA00022741"/>
    </source>
</evidence>
<dbReference type="Gene3D" id="3.40.50.300">
    <property type="entry name" value="P-loop containing nucleotide triphosphate hydrolases"/>
    <property type="match status" value="1"/>
</dbReference>
<keyword evidence="4" id="KW-0469">Meiosis</keyword>
<sequence>IQSIDVVDFSGTEGASSFHRLEDVELDVQAYELHAGSDGGAIGVSEEGGEGDDEESIPQLNILALPSETLKGIWESLIFATPIHSKLLRFTTRMMSISRKQFLNSAALNWNRLIMLHGPPGSGKTSLCRALAQKLTIRLGRFFTTGKLVEINSQSLLSKWFGESGKLVSKTFDRIQSLSDDETTIVCVLIDEVESLTASREKSATGNECGDAMRATNQLLTGLDRLRHRPNVIVLCTSNLVMAIDSAFLDRVDVKQFVPNPEPRAVYEILRSCLNELIRCEIITTTGHQEQVSPTSDSATDDSYPDSSFVLVDQASIPSFAEMNVHLWDQPNSPAMRLWNIAQKCESMSGRSLRRLPALALAMHTFSDPCSIYEALEALSVEV</sequence>
<keyword evidence="8" id="KW-1185">Reference proteome</keyword>
<dbReference type="PROSITE" id="PS00674">
    <property type="entry name" value="AAA"/>
    <property type="match status" value="1"/>
</dbReference>
<dbReference type="PANTHER" id="PTHR45991">
    <property type="entry name" value="PACHYTENE CHECKPOINT PROTEIN 2"/>
    <property type="match status" value="1"/>
</dbReference>
<evidence type="ECO:0000256" key="5">
    <source>
        <dbReference type="RuleBase" id="RU003651"/>
    </source>
</evidence>
<dbReference type="GO" id="GO:0016887">
    <property type="term" value="F:ATP hydrolysis activity"/>
    <property type="evidence" value="ECO:0007669"/>
    <property type="project" value="InterPro"/>
</dbReference>
<dbReference type="InterPro" id="IPR003960">
    <property type="entry name" value="ATPase_AAA_CS"/>
</dbReference>
<reference evidence="7" key="1">
    <citation type="journal article" date="2020" name="Stud. Mycol.">
        <title>101 Dothideomycetes genomes: a test case for predicting lifestyles and emergence of pathogens.</title>
        <authorList>
            <person name="Haridas S."/>
            <person name="Albert R."/>
            <person name="Binder M."/>
            <person name="Bloem J."/>
            <person name="Labutti K."/>
            <person name="Salamov A."/>
            <person name="Andreopoulos B."/>
            <person name="Baker S."/>
            <person name="Barry K."/>
            <person name="Bills G."/>
            <person name="Bluhm B."/>
            <person name="Cannon C."/>
            <person name="Castanera R."/>
            <person name="Culley D."/>
            <person name="Daum C."/>
            <person name="Ezra D."/>
            <person name="Gonzalez J."/>
            <person name="Henrissat B."/>
            <person name="Kuo A."/>
            <person name="Liang C."/>
            <person name="Lipzen A."/>
            <person name="Lutzoni F."/>
            <person name="Magnuson J."/>
            <person name="Mondo S."/>
            <person name="Nolan M."/>
            <person name="Ohm R."/>
            <person name="Pangilinan J."/>
            <person name="Park H.-J."/>
            <person name="Ramirez L."/>
            <person name="Alfaro M."/>
            <person name="Sun H."/>
            <person name="Tritt A."/>
            <person name="Yoshinaga Y."/>
            <person name="Zwiers L.-H."/>
            <person name="Turgeon B."/>
            <person name="Goodwin S."/>
            <person name="Spatafora J."/>
            <person name="Crous P."/>
            <person name="Grigoriev I."/>
        </authorList>
    </citation>
    <scope>NUCLEOTIDE SEQUENCE</scope>
    <source>
        <strain evidence="7">CBS 121410</strain>
    </source>
</reference>
<dbReference type="GO" id="GO:0005524">
    <property type="term" value="F:ATP binding"/>
    <property type="evidence" value="ECO:0007669"/>
    <property type="project" value="UniProtKB-KW"/>
</dbReference>
<dbReference type="InterPro" id="IPR027417">
    <property type="entry name" value="P-loop_NTPase"/>
</dbReference>
<dbReference type="SMART" id="SM00382">
    <property type="entry name" value="AAA"/>
    <property type="match status" value="1"/>
</dbReference>
<proteinExistence type="inferred from homology"/>
<dbReference type="FunFam" id="3.40.50.300:FF:001494">
    <property type="entry name" value="Pachytene checkpoint component Pch2"/>
    <property type="match status" value="1"/>
</dbReference>
<comment type="similarity">
    <text evidence="1">Belongs to the AAA ATPase family. PCH2 subfamily.</text>
</comment>
<dbReference type="OrthoDB" id="5925at2759"/>
<accession>A0A9P4I132</accession>
<dbReference type="GO" id="GO:0051598">
    <property type="term" value="P:meiotic recombination checkpoint signaling"/>
    <property type="evidence" value="ECO:0007669"/>
    <property type="project" value="TreeGrafter"/>
</dbReference>
<dbReference type="PANTHER" id="PTHR45991:SF1">
    <property type="entry name" value="PACHYTENE CHECKPOINT PROTEIN 2 HOMOLOG"/>
    <property type="match status" value="1"/>
</dbReference>
<dbReference type="InterPro" id="IPR003593">
    <property type="entry name" value="AAA+_ATPase"/>
</dbReference>
<evidence type="ECO:0000313" key="8">
    <source>
        <dbReference type="Proteomes" id="UP000799776"/>
    </source>
</evidence>
<dbReference type="Pfam" id="PF00004">
    <property type="entry name" value="AAA"/>
    <property type="match status" value="1"/>
</dbReference>
<dbReference type="EMBL" id="ML978712">
    <property type="protein sequence ID" value="KAF2090825.1"/>
    <property type="molecule type" value="Genomic_DNA"/>
</dbReference>
<keyword evidence="2 5" id="KW-0547">Nucleotide-binding</keyword>
<evidence type="ECO:0000256" key="4">
    <source>
        <dbReference type="ARBA" id="ARBA00023254"/>
    </source>
</evidence>
<comment type="caution">
    <text evidence="7">The sequence shown here is derived from an EMBL/GenBank/DDBJ whole genome shotgun (WGS) entry which is preliminary data.</text>
</comment>
<dbReference type="InterPro" id="IPR044539">
    <property type="entry name" value="Pch2-like"/>
</dbReference>